<dbReference type="OrthoDB" id="5830125at2"/>
<protein>
    <submittedName>
        <fullName evidence="1">Uncharacterized protein</fullName>
    </submittedName>
</protein>
<dbReference type="Proteomes" id="UP000184774">
    <property type="component" value="Unassembled WGS sequence"/>
</dbReference>
<sequence length="228" mass="25733">MLVQELAELTASVNIVTEAITGKIRQIDQRMALAEAEFEQFLTDADERYTTREGIFVDVSGEEDKFYPVYIPAAQRGATELQISRSMHDDREGAGALTARYLLQNNGWGILPEILLVDIFRHAFNGMTPDAVKTDGFIADFVNGSAYVIGAMFWLRGGHRYLISSTRKEFQQVITHNELITTNVFDHHNIHIFKSGFDIDIGNSHIVTEVKTSRNLDHVPTLDYIRGQ</sequence>
<gene>
    <name evidence="1" type="ORF">VSP9026_02726</name>
</gene>
<dbReference type="RefSeq" id="WP_074373488.1">
    <property type="nucleotide sequence ID" value="NZ_AP024907.1"/>
</dbReference>
<name>A0A1N6M6D9_9VIBR</name>
<reference evidence="1 2" key="1">
    <citation type="submission" date="2016-12" db="EMBL/GenBank/DDBJ databases">
        <authorList>
            <person name="Song W.-J."/>
            <person name="Kurnit D.M."/>
        </authorList>
    </citation>
    <scope>NUCLEOTIDE SEQUENCE [LARGE SCALE GENOMIC DNA]</scope>
    <source>
        <strain evidence="1 2">CECT 9026</strain>
    </source>
</reference>
<organism evidence="1 2">
    <name type="scientific">Vibrio spartinae</name>
    <dbReference type="NCBI Taxonomy" id="1918945"/>
    <lineage>
        <taxon>Bacteria</taxon>
        <taxon>Pseudomonadati</taxon>
        <taxon>Pseudomonadota</taxon>
        <taxon>Gammaproteobacteria</taxon>
        <taxon>Vibrionales</taxon>
        <taxon>Vibrionaceae</taxon>
        <taxon>Vibrio</taxon>
    </lineage>
</organism>
<dbReference type="AlphaFoldDB" id="A0A1N6M6D9"/>
<dbReference type="EMBL" id="FSSB01000016">
    <property type="protein sequence ID" value="SIO94989.1"/>
    <property type="molecule type" value="Genomic_DNA"/>
</dbReference>
<proteinExistence type="predicted"/>
<evidence type="ECO:0000313" key="2">
    <source>
        <dbReference type="Proteomes" id="UP000184774"/>
    </source>
</evidence>
<evidence type="ECO:0000313" key="1">
    <source>
        <dbReference type="EMBL" id="SIO94989.1"/>
    </source>
</evidence>
<accession>A0A1N6M6D9</accession>